<protein>
    <submittedName>
        <fullName evidence="3">Runt domain-containing protein</fullName>
    </submittedName>
</protein>
<name>A0A7E4VA90_PANRE</name>
<reference evidence="2" key="1">
    <citation type="journal article" date="2013" name="Genetics">
        <title>The draft genome and transcriptome of Panagrellus redivivus are shaped by the harsh demands of a free-living lifestyle.</title>
        <authorList>
            <person name="Srinivasan J."/>
            <person name="Dillman A.R."/>
            <person name="Macchietto M.G."/>
            <person name="Heikkinen L."/>
            <person name="Lakso M."/>
            <person name="Fracchia K.M."/>
            <person name="Antoshechkin I."/>
            <person name="Mortazavi A."/>
            <person name="Wong G."/>
            <person name="Sternberg P.W."/>
        </authorList>
    </citation>
    <scope>NUCLEOTIDE SEQUENCE [LARGE SCALE GENOMIC DNA]</scope>
    <source>
        <strain evidence="2">MT8872</strain>
    </source>
</reference>
<dbReference type="Proteomes" id="UP000492821">
    <property type="component" value="Unassembled WGS sequence"/>
</dbReference>
<dbReference type="AlphaFoldDB" id="A0A7E4VA90"/>
<accession>A0A7E4VA90</accession>
<proteinExistence type="predicted"/>
<feature type="region of interest" description="Disordered" evidence="1">
    <location>
        <begin position="393"/>
        <end position="441"/>
    </location>
</feature>
<organism evidence="2 3">
    <name type="scientific">Panagrellus redivivus</name>
    <name type="common">Microworm</name>
    <dbReference type="NCBI Taxonomy" id="6233"/>
    <lineage>
        <taxon>Eukaryota</taxon>
        <taxon>Metazoa</taxon>
        <taxon>Ecdysozoa</taxon>
        <taxon>Nematoda</taxon>
        <taxon>Chromadorea</taxon>
        <taxon>Rhabditida</taxon>
        <taxon>Tylenchina</taxon>
        <taxon>Panagrolaimomorpha</taxon>
        <taxon>Panagrolaimoidea</taxon>
        <taxon>Panagrolaimidae</taxon>
        <taxon>Panagrellus</taxon>
    </lineage>
</organism>
<evidence type="ECO:0000256" key="1">
    <source>
        <dbReference type="SAM" id="MobiDB-lite"/>
    </source>
</evidence>
<evidence type="ECO:0000313" key="3">
    <source>
        <dbReference type="WBParaSite" id="Pan_g18533.t1"/>
    </source>
</evidence>
<feature type="region of interest" description="Disordered" evidence="1">
    <location>
        <begin position="1"/>
        <end position="46"/>
    </location>
</feature>
<keyword evidence="2" id="KW-1185">Reference proteome</keyword>
<reference evidence="3" key="2">
    <citation type="submission" date="2020-10" db="UniProtKB">
        <authorList>
            <consortium name="WormBaseParasite"/>
        </authorList>
    </citation>
    <scope>IDENTIFICATION</scope>
</reference>
<feature type="compositionally biased region" description="Basic and acidic residues" evidence="1">
    <location>
        <begin position="396"/>
        <end position="405"/>
    </location>
</feature>
<evidence type="ECO:0000313" key="2">
    <source>
        <dbReference type="Proteomes" id="UP000492821"/>
    </source>
</evidence>
<sequence>MTTTGRGKGKDNRTGADCDDGDERQMRSAGRRRQWNGRPSGTARTDLVTKAGRTVLYDDDAGCHCRQRRPSGTVQMIHRRLPTAPNEDEICAARARHRHTITDRTNGNAARKDGPISFVGSLRNGGSPISSLLCRDIGLGTNLITFFFRNAEMSKHDGSRAVLSAMAVCIPVRRRRDADERKCHPRPDRLHHYHQKTRKWKKEGKFQTCERIRSESNRYLLAARPDPVRTTIHQRCKSRKDLTFITCTVWSRTRNQSGQLSRISLAASTDVILIPEGPEGVTRLRVYGNALEQTVHATTQSDYRGRLIVAFLKKPEVEGQPTSGLEAVDPRLTTYLITGTLTACGGYAPTYTSTNERYCYCTMKCNRQMECFLLVYNRLRPFKAHAASVRRQIANSDKDSREPAVKKGAVNGKAPSSSQTVRDSIRDDDHKSNRKPSSLWG</sequence>
<dbReference type="WBParaSite" id="Pan_g18533.t1">
    <property type="protein sequence ID" value="Pan_g18533.t1"/>
    <property type="gene ID" value="Pan_g18533"/>
</dbReference>